<dbReference type="KEGG" id="cme:CYME_CMM307C"/>
<dbReference type="OMA" id="IMLAFES"/>
<feature type="region of interest" description="Disordered" evidence="1">
    <location>
        <begin position="275"/>
        <end position="298"/>
    </location>
</feature>
<organism evidence="3 4">
    <name type="scientific">Cyanidioschyzon merolae (strain NIES-3377 / 10D)</name>
    <name type="common">Unicellular red alga</name>
    <dbReference type="NCBI Taxonomy" id="280699"/>
    <lineage>
        <taxon>Eukaryota</taxon>
        <taxon>Rhodophyta</taxon>
        <taxon>Bangiophyceae</taxon>
        <taxon>Cyanidiales</taxon>
        <taxon>Cyanidiaceae</taxon>
        <taxon>Cyanidioschyzon</taxon>
    </lineage>
</organism>
<accession>M1V5R5</accession>
<dbReference type="Pfam" id="PF01388">
    <property type="entry name" value="ARID"/>
    <property type="match status" value="1"/>
</dbReference>
<dbReference type="GeneID" id="16994975"/>
<sequence length="858" mass="93146">MPPRQRRKRMFPVAPIRCRRSVLVPAGALVSQALVSADAGCRRHLNAWRGIVVAVINDYSWLAITRSVSTLVRMQYQYDLGGFTRAELDAYVRDVGRRFVSQEMQRKQASGKLDPAATPEDNWYADLWAYLAENNLPRGKLPTLGGAPLDLYKLFVLIIQRGGLQKTIDARDFKNVAKELALPPTCTAAAFALRQAYERLAYVYEQKFLFNREPHEAPPIRQAVKSSMSFVPRPGGSDGATPEDSVSRIAFRGFEGEQATSRSLVRFGGDGLVSGSHGNATSGSAAGAPLTAPPTGQQHTVRVSKQVLRDALMGAGGLLLPFSGVSVPYRERIKQEVAATESPKRRRSALRGNGRSVGSQRGHWKERAPPWLPYFAENLNSEREKLVLSLQSGVREEVRWALTTLNALCSGAPAGTSVSIGGRSTSGRLELRCALYPGLLDALNDLLDAYLEDLERRRQWSLSMPQELRECRGAHLADLSASALETLEPGAGNNERALDTPESSLQGYRAGLMNCRDTIAKERAQYSLLVTNALRNMSFTTGNEIALATHPALRSTTLRLLRHPDTQPACVDDLLDMWLNIASSVTLVSRTDWANAAGSGVADMNTLRTNAEHAASVIVNGVDETSRPAAQVDAPAPSSGWRESNTVRRGLAVTGDAHSAHSSRVDALDTIIDWLDATHPNASVQRLCKAAEIVAQFATRLENETIMITRFPVLLPRLVDMVAPGTGTHLASVQLSMAALDALASLSAFEWQARERIARTPRLVPTLVRVVAAAVAQQEPELLHRAGVPSPSETSPRVTATIGASLSARAALVLLNLAENPHNRRLLLPYELVLVYGAMTDKVAGTALASVLHELVAD</sequence>
<dbReference type="Gramene" id="CMM307CT">
    <property type="protein sequence ID" value="CMM307CT"/>
    <property type="gene ID" value="CMM307C"/>
</dbReference>
<dbReference type="RefSeq" id="XP_005537166.1">
    <property type="nucleotide sequence ID" value="XM_005537109.1"/>
</dbReference>
<reference evidence="3 4" key="2">
    <citation type="journal article" date="2007" name="BMC Biol.">
        <title>A 100%-complete sequence reveals unusually simple genomic features in the hot-spring red alga Cyanidioschyzon merolae.</title>
        <authorList>
            <person name="Nozaki H."/>
            <person name="Takano H."/>
            <person name="Misumi O."/>
            <person name="Terasawa K."/>
            <person name="Matsuzaki M."/>
            <person name="Maruyama S."/>
            <person name="Nishida K."/>
            <person name="Yagisawa F."/>
            <person name="Yoshida Y."/>
            <person name="Fujiwara T."/>
            <person name="Takio S."/>
            <person name="Tamura K."/>
            <person name="Chung S.J."/>
            <person name="Nakamura S."/>
            <person name="Kuroiwa H."/>
            <person name="Tanaka K."/>
            <person name="Sato N."/>
            <person name="Kuroiwa T."/>
        </authorList>
    </citation>
    <scope>NUCLEOTIDE SEQUENCE [LARGE SCALE GENOMIC DNA]</scope>
    <source>
        <strain evidence="3 4">10D</strain>
    </source>
</reference>
<dbReference type="GO" id="GO:0035060">
    <property type="term" value="C:brahma complex"/>
    <property type="evidence" value="ECO:0007669"/>
    <property type="project" value="InterPro"/>
</dbReference>
<dbReference type="SMART" id="SM01014">
    <property type="entry name" value="ARID"/>
    <property type="match status" value="1"/>
</dbReference>
<dbReference type="PANTHER" id="PTHR12656:SF5">
    <property type="entry name" value="TRITHORAX GROUP PROTEIN OSA"/>
    <property type="match status" value="1"/>
</dbReference>
<keyword evidence="4" id="KW-1185">Reference proteome</keyword>
<dbReference type="SMART" id="SM00501">
    <property type="entry name" value="BRIGHT"/>
    <property type="match status" value="1"/>
</dbReference>
<evidence type="ECO:0000313" key="3">
    <source>
        <dbReference type="EMBL" id="BAM81130.1"/>
    </source>
</evidence>
<dbReference type="GO" id="GO:0005654">
    <property type="term" value="C:nucleoplasm"/>
    <property type="evidence" value="ECO:0007669"/>
    <property type="project" value="TreeGrafter"/>
</dbReference>
<dbReference type="Proteomes" id="UP000007014">
    <property type="component" value="Chromosome 13"/>
</dbReference>
<evidence type="ECO:0000256" key="1">
    <source>
        <dbReference type="SAM" id="MobiDB-lite"/>
    </source>
</evidence>
<dbReference type="InterPro" id="IPR021906">
    <property type="entry name" value="BAF250/Osa"/>
</dbReference>
<feature type="compositionally biased region" description="Low complexity" evidence="1">
    <location>
        <begin position="280"/>
        <end position="296"/>
    </location>
</feature>
<dbReference type="GO" id="GO:0003677">
    <property type="term" value="F:DNA binding"/>
    <property type="evidence" value="ECO:0007669"/>
    <property type="project" value="InterPro"/>
</dbReference>
<evidence type="ECO:0000313" key="4">
    <source>
        <dbReference type="Proteomes" id="UP000007014"/>
    </source>
</evidence>
<dbReference type="HOGENOM" id="CLU_333281_0_0_1"/>
<dbReference type="GO" id="GO:0016514">
    <property type="term" value="C:SWI/SNF complex"/>
    <property type="evidence" value="ECO:0007669"/>
    <property type="project" value="InterPro"/>
</dbReference>
<evidence type="ECO:0000259" key="2">
    <source>
        <dbReference type="PROSITE" id="PS51011"/>
    </source>
</evidence>
<reference evidence="3 4" key="1">
    <citation type="journal article" date="2004" name="Nature">
        <title>Genome sequence of the ultrasmall unicellular red alga Cyanidioschyzon merolae 10D.</title>
        <authorList>
            <person name="Matsuzaki M."/>
            <person name="Misumi O."/>
            <person name="Shin-i T."/>
            <person name="Maruyama S."/>
            <person name="Takahara M."/>
            <person name="Miyagishima S."/>
            <person name="Mori T."/>
            <person name="Nishida K."/>
            <person name="Yagisawa F."/>
            <person name="Nishida K."/>
            <person name="Yoshida Y."/>
            <person name="Nishimura Y."/>
            <person name="Nakao S."/>
            <person name="Kobayashi T."/>
            <person name="Momoyama Y."/>
            <person name="Higashiyama T."/>
            <person name="Minoda A."/>
            <person name="Sano M."/>
            <person name="Nomoto H."/>
            <person name="Oishi K."/>
            <person name="Hayashi H."/>
            <person name="Ohta F."/>
            <person name="Nishizaka S."/>
            <person name="Haga S."/>
            <person name="Miura S."/>
            <person name="Morishita T."/>
            <person name="Kabeya Y."/>
            <person name="Terasawa K."/>
            <person name="Suzuki Y."/>
            <person name="Ishii Y."/>
            <person name="Asakawa S."/>
            <person name="Takano H."/>
            <person name="Ohta N."/>
            <person name="Kuroiwa H."/>
            <person name="Tanaka K."/>
            <person name="Shimizu N."/>
            <person name="Sugano S."/>
            <person name="Sato N."/>
            <person name="Nozaki H."/>
            <person name="Ogasawara N."/>
            <person name="Kohara Y."/>
            <person name="Kuroiwa T."/>
        </authorList>
    </citation>
    <scope>NUCLEOTIDE SEQUENCE [LARGE SCALE GENOMIC DNA]</scope>
    <source>
        <strain evidence="3 4">10D</strain>
    </source>
</reference>
<dbReference type="InterPro" id="IPR036431">
    <property type="entry name" value="ARID_dom_sf"/>
</dbReference>
<name>M1V5R5_CYAM1</name>
<protein>
    <submittedName>
        <fullName evidence="3">Similar to DNA binding protein, dead ringer</fullName>
    </submittedName>
</protein>
<dbReference type="eggNOG" id="KOG2744">
    <property type="taxonomic scope" value="Eukaryota"/>
</dbReference>
<dbReference type="EMBL" id="AP006495">
    <property type="protein sequence ID" value="BAM81130.1"/>
    <property type="molecule type" value="Genomic_DNA"/>
</dbReference>
<dbReference type="PANTHER" id="PTHR12656">
    <property type="entry name" value="BRG-1 ASSOCIATED FACTOR 250 BAF250"/>
    <property type="match status" value="1"/>
</dbReference>
<dbReference type="AlphaFoldDB" id="M1V5R5"/>
<dbReference type="OrthoDB" id="10044343at2759"/>
<dbReference type="GO" id="GO:0006338">
    <property type="term" value="P:chromatin remodeling"/>
    <property type="evidence" value="ECO:0007669"/>
    <property type="project" value="InterPro"/>
</dbReference>
<dbReference type="InterPro" id="IPR001606">
    <property type="entry name" value="ARID_dom"/>
</dbReference>
<dbReference type="Gene3D" id="1.10.150.60">
    <property type="entry name" value="ARID DNA-binding domain"/>
    <property type="match status" value="1"/>
</dbReference>
<dbReference type="STRING" id="280699.M1V5R5"/>
<dbReference type="PROSITE" id="PS51011">
    <property type="entry name" value="ARID"/>
    <property type="match status" value="1"/>
</dbReference>
<gene>
    <name evidence="3" type="ORF">CYME_CMM307C</name>
</gene>
<dbReference type="GO" id="GO:0031491">
    <property type="term" value="F:nucleosome binding"/>
    <property type="evidence" value="ECO:0007669"/>
    <property type="project" value="TreeGrafter"/>
</dbReference>
<dbReference type="GO" id="GO:0006357">
    <property type="term" value="P:regulation of transcription by RNA polymerase II"/>
    <property type="evidence" value="ECO:0007669"/>
    <property type="project" value="TreeGrafter"/>
</dbReference>
<feature type="domain" description="ARID" evidence="2">
    <location>
        <begin position="117"/>
        <end position="209"/>
    </location>
</feature>
<dbReference type="SUPFAM" id="SSF46774">
    <property type="entry name" value="ARID-like"/>
    <property type="match status" value="1"/>
</dbReference>
<feature type="region of interest" description="Disordered" evidence="1">
    <location>
        <begin position="338"/>
        <end position="364"/>
    </location>
</feature>
<dbReference type="CDD" id="cd16100">
    <property type="entry name" value="ARID"/>
    <property type="match status" value="1"/>
</dbReference>
<proteinExistence type="predicted"/>
<dbReference type="GO" id="GO:0045893">
    <property type="term" value="P:positive regulation of DNA-templated transcription"/>
    <property type="evidence" value="ECO:0007669"/>
    <property type="project" value="TreeGrafter"/>
</dbReference>